<proteinExistence type="predicted"/>
<accession>A0A6J4PS40</accession>
<dbReference type="CDD" id="cd06262">
    <property type="entry name" value="metallo-hydrolase-like_MBL-fold"/>
    <property type="match status" value="1"/>
</dbReference>
<dbReference type="SUPFAM" id="SSF56281">
    <property type="entry name" value="Metallo-hydrolase/oxidoreductase"/>
    <property type="match status" value="1"/>
</dbReference>
<gene>
    <name evidence="1" type="ORF">AVDCRST_MAG03-2337</name>
</gene>
<dbReference type="AlphaFoldDB" id="A0A6J4PS40"/>
<reference evidence="1" key="1">
    <citation type="submission" date="2020-02" db="EMBL/GenBank/DDBJ databases">
        <authorList>
            <person name="Meier V. D."/>
        </authorList>
    </citation>
    <scope>NUCLEOTIDE SEQUENCE</scope>
    <source>
        <strain evidence="1">AVDCRST_MAG03</strain>
    </source>
</reference>
<dbReference type="EMBL" id="CADCUT010000145">
    <property type="protein sequence ID" value="CAA9417997.1"/>
    <property type="molecule type" value="Genomic_DNA"/>
</dbReference>
<dbReference type="Gene3D" id="3.60.15.10">
    <property type="entry name" value="Ribonuclease Z/Hydroxyacylglutathione hydrolase-like"/>
    <property type="match status" value="1"/>
</dbReference>
<name>A0A6J4PS40_9ACTN</name>
<evidence type="ECO:0008006" key="2">
    <source>
        <dbReference type="Google" id="ProtNLM"/>
    </source>
</evidence>
<protein>
    <recommendedName>
        <fullName evidence="2">Metallo-beta-lactamase domain-containing protein</fullName>
    </recommendedName>
</protein>
<sequence>MITTAAHPEPQALLDDLLLMEHEDPGSRKDGMSTNSYALLGGGDDAEGEALFVDAAFDYLLPSIRDVAERGYRPAGMVLTHRHVLAGNDGMLDDLQAEFGDVTVLLHPVDAAYSVAADPHAVDHPLENIEPLKAAPGVGFIDPVGDPEGRALLARFGVEALHFPGHTGGSVAIYRQRDGLLLPGDAAMGTTVRQAALGLEEVVRPWPFMSVDDARLREGWLGFERPVSNLAPYHGRASYLGRDAEEMREIMRHLTREEPTGAA</sequence>
<evidence type="ECO:0000313" key="1">
    <source>
        <dbReference type="EMBL" id="CAA9417997.1"/>
    </source>
</evidence>
<organism evidence="1">
    <name type="scientific">uncultured Rubrobacteraceae bacterium</name>
    <dbReference type="NCBI Taxonomy" id="349277"/>
    <lineage>
        <taxon>Bacteria</taxon>
        <taxon>Bacillati</taxon>
        <taxon>Actinomycetota</taxon>
        <taxon>Rubrobacteria</taxon>
        <taxon>Rubrobacterales</taxon>
        <taxon>Rubrobacteraceae</taxon>
        <taxon>environmental samples</taxon>
    </lineage>
</organism>
<dbReference type="InterPro" id="IPR036866">
    <property type="entry name" value="RibonucZ/Hydroxyglut_hydro"/>
</dbReference>